<dbReference type="EMBL" id="LUEZ02000119">
    <property type="protein sequence ID" value="RDB17025.1"/>
    <property type="molecule type" value="Genomic_DNA"/>
</dbReference>
<feature type="region of interest" description="Disordered" evidence="1">
    <location>
        <begin position="142"/>
        <end position="169"/>
    </location>
</feature>
<name>A0A369J9B4_HYPMA</name>
<protein>
    <recommendedName>
        <fullName evidence="2">Fungal-type protein kinase domain-containing protein</fullName>
    </recommendedName>
</protein>
<dbReference type="AlphaFoldDB" id="A0A369J9B4"/>
<keyword evidence="4" id="KW-1185">Reference proteome</keyword>
<dbReference type="InterPro" id="IPR040976">
    <property type="entry name" value="Pkinase_fungal"/>
</dbReference>
<evidence type="ECO:0000313" key="4">
    <source>
        <dbReference type="Proteomes" id="UP000076154"/>
    </source>
</evidence>
<dbReference type="InParanoid" id="A0A369J9B4"/>
<evidence type="ECO:0000256" key="1">
    <source>
        <dbReference type="SAM" id="MobiDB-lite"/>
    </source>
</evidence>
<reference evidence="3" key="1">
    <citation type="submission" date="2018-04" db="EMBL/GenBank/DDBJ databases">
        <title>Whole genome sequencing of Hypsizygus marmoreus.</title>
        <authorList>
            <person name="Choi I.-G."/>
            <person name="Min B."/>
            <person name="Kim J.-G."/>
            <person name="Kim S."/>
            <person name="Oh Y.-L."/>
            <person name="Kong W.-S."/>
            <person name="Park H."/>
            <person name="Jeong J."/>
            <person name="Song E.-S."/>
        </authorList>
    </citation>
    <scope>NUCLEOTIDE SEQUENCE [LARGE SCALE GENOMIC DNA]</scope>
    <source>
        <strain evidence="3">51987-8</strain>
    </source>
</reference>
<comment type="caution">
    <text evidence="3">The sequence shown here is derived from an EMBL/GenBank/DDBJ whole genome shotgun (WGS) entry which is preliminary data.</text>
</comment>
<evidence type="ECO:0000313" key="3">
    <source>
        <dbReference type="EMBL" id="RDB17025.1"/>
    </source>
</evidence>
<evidence type="ECO:0000259" key="2">
    <source>
        <dbReference type="Pfam" id="PF17667"/>
    </source>
</evidence>
<feature type="domain" description="Fungal-type protein kinase" evidence="2">
    <location>
        <begin position="285"/>
        <end position="498"/>
    </location>
</feature>
<dbReference type="OrthoDB" id="2739948at2759"/>
<sequence length="508" mass="57376">MSNPSPMLWLGWLCDMQNISPNSSTLGYHFIKFRESYTDRGTGRTYISDAKEMYLTSSTWLVNANFSNDGILAVLENVTSVVSQRYTIIKDDPKPSRSASLILDPEMEQTRTTLSAAAIALKQQGLALLEDDRWLPDILKDLLDNPDQTSRPTTPTNKDTEGAVPDVHGMPMTTFKAASLHTSEHYTRDERVTAMAHEISGRIVGPVAEATFVTTFLPTKPKATLLSPVVKSKLRKDLSKLSELKSEVDMYEPWIKAIASICPNMTVVDTHNHGAPDFENKTVKPDVCLYNEKKYKQQKDGVHNIKKVEMMVEFKLSEDDDPFQDSGSSFTQDFERTSRAASDTLGQISLYAAAHQAAQYRTHVFSALVFRNYMRLLYWDRSGLVATEEIQWDSVVLPSFFFRLNHATDEERGIDTTINTNPILKYGFQTTVLKALGRSTKNDRDSLLEISINHNKYLAFEPEIYARTSSPIGRATRTFGQVYCVSDGKIVFLKDTWRIVRANLQPEH</sequence>
<dbReference type="Proteomes" id="UP000076154">
    <property type="component" value="Unassembled WGS sequence"/>
</dbReference>
<organism evidence="3 4">
    <name type="scientific">Hypsizygus marmoreus</name>
    <name type="common">White beech mushroom</name>
    <name type="synonym">Agaricus marmoreus</name>
    <dbReference type="NCBI Taxonomy" id="39966"/>
    <lineage>
        <taxon>Eukaryota</taxon>
        <taxon>Fungi</taxon>
        <taxon>Dikarya</taxon>
        <taxon>Basidiomycota</taxon>
        <taxon>Agaricomycotina</taxon>
        <taxon>Agaricomycetes</taxon>
        <taxon>Agaricomycetidae</taxon>
        <taxon>Agaricales</taxon>
        <taxon>Tricholomatineae</taxon>
        <taxon>Lyophyllaceae</taxon>
        <taxon>Hypsizygus</taxon>
    </lineage>
</organism>
<accession>A0A369J9B4</accession>
<gene>
    <name evidence="3" type="ORF">Hypma_002021</name>
</gene>
<dbReference type="Pfam" id="PF17667">
    <property type="entry name" value="Pkinase_fungal"/>
    <property type="match status" value="1"/>
</dbReference>
<feature type="compositionally biased region" description="Polar residues" evidence="1">
    <location>
        <begin position="146"/>
        <end position="157"/>
    </location>
</feature>
<proteinExistence type="predicted"/>